<dbReference type="Pfam" id="PF04260">
    <property type="entry name" value="DUF436"/>
    <property type="match status" value="1"/>
</dbReference>
<name>A0A133S7E2_9FIRM</name>
<dbReference type="KEGG" id="vat:B7L28_07785"/>
<evidence type="ECO:0000256" key="1">
    <source>
        <dbReference type="HAMAP-Rule" id="MF_00800"/>
    </source>
</evidence>
<dbReference type="SUPFAM" id="SSF110710">
    <property type="entry name" value="TTHA0583/YokD-like"/>
    <property type="match status" value="1"/>
</dbReference>
<organism evidence="2">
    <name type="scientific">Veillonella atypica</name>
    <dbReference type="NCBI Taxonomy" id="39777"/>
    <lineage>
        <taxon>Bacteria</taxon>
        <taxon>Bacillati</taxon>
        <taxon>Bacillota</taxon>
        <taxon>Negativicutes</taxon>
        <taxon>Veillonellales</taxon>
        <taxon>Veillonellaceae</taxon>
        <taxon>Veillonella</taxon>
    </lineage>
</organism>
<dbReference type="STRING" id="39777.B7L28_07785"/>
<comment type="caution">
    <text evidence="2">The sequence shown here is derived from an EMBL/GenBank/DDBJ whole genome shotgun (WGS) entry which is preliminary data.</text>
</comment>
<dbReference type="PIRSF" id="PIRSF007510">
    <property type="entry name" value="UCP007510"/>
    <property type="match status" value="1"/>
</dbReference>
<dbReference type="Gene3D" id="3.40.50.10360">
    <property type="entry name" value="Hypothetical protein TT1679"/>
    <property type="match status" value="1"/>
</dbReference>
<dbReference type="EMBL" id="LRQT01000002">
    <property type="protein sequence ID" value="KXA65621.1"/>
    <property type="molecule type" value="Genomic_DNA"/>
</dbReference>
<gene>
    <name evidence="3" type="ORF">D2965_06070</name>
    <name evidence="2" type="ORF">HMPREF3233_00106</name>
</gene>
<dbReference type="RefSeq" id="WP_005377059.1">
    <property type="nucleotide sequence ID" value="NZ_CABFMO010000004.1"/>
</dbReference>
<evidence type="ECO:0000313" key="5">
    <source>
        <dbReference type="Proteomes" id="UP000277803"/>
    </source>
</evidence>
<evidence type="ECO:0000313" key="4">
    <source>
        <dbReference type="Proteomes" id="UP000070226"/>
    </source>
</evidence>
<dbReference type="PATRIC" id="fig|39777.7.peg.103"/>
<accession>A0A133S7E2</accession>
<dbReference type="AlphaFoldDB" id="A0A133S7E2"/>
<dbReference type="EMBL" id="QXZZ01000028">
    <property type="protein sequence ID" value="RJY50421.1"/>
    <property type="molecule type" value="Genomic_DNA"/>
</dbReference>
<evidence type="ECO:0000313" key="2">
    <source>
        <dbReference type="EMBL" id="KXA65621.1"/>
    </source>
</evidence>
<dbReference type="Proteomes" id="UP000277803">
    <property type="component" value="Unassembled WGS sequence"/>
</dbReference>
<dbReference type="HAMAP" id="MF_00800">
    <property type="entry name" value="UPF0340"/>
    <property type="match status" value="1"/>
</dbReference>
<reference evidence="3 5" key="2">
    <citation type="submission" date="2018-09" db="EMBL/GenBank/DDBJ databases">
        <title>Genome sequence of Veillonella atypica isolated from periodontal Korean patients.</title>
        <authorList>
            <person name="Lee J.-H."/>
            <person name="Moon J.-H."/>
            <person name="Shin S.-Y."/>
        </authorList>
    </citation>
    <scope>NUCLEOTIDE SEQUENCE [LARGE SCALE GENOMIC DNA]</scope>
    <source>
        <strain evidence="3 5">KHUD_V1</strain>
    </source>
</reference>
<dbReference type="GeneID" id="57774895"/>
<proteinExistence type="inferred from homology"/>
<protein>
    <recommendedName>
        <fullName evidence="1">UPF0340 protein D2965_06070</fullName>
    </recommendedName>
</protein>
<dbReference type="NCBIfam" id="TIGR01440">
    <property type="entry name" value="TIGR01440 family protein"/>
    <property type="match status" value="1"/>
</dbReference>
<evidence type="ECO:0000313" key="3">
    <source>
        <dbReference type="EMBL" id="RJY50421.1"/>
    </source>
</evidence>
<reference evidence="2 4" key="1">
    <citation type="submission" date="2016-01" db="EMBL/GenBank/DDBJ databases">
        <authorList>
            <person name="Oliw E.H."/>
        </authorList>
    </citation>
    <scope>NUCLEOTIDE SEQUENCE [LARGE SCALE GENOMIC DNA]</scope>
    <source>
        <strain evidence="2 4">CMW7756B</strain>
    </source>
</reference>
<dbReference type="Proteomes" id="UP000070226">
    <property type="component" value="Unassembled WGS sequence"/>
</dbReference>
<sequence length="183" mass="20209">MHSIETIRQEVHTAMEELLTVAKVHEGQLFVVGCSTSEICGKKIGTDSHEDVAAVVFDEIYKAVSERGLYLAVQCCEHLNRALVMEREAMTWEEECNVVPQLHAGGAMAMTAYNRFKDPVIVEFIQADAGIDIGDTFIGMHMKHVTVPVRLSLKEIGEAHVTACRVRPKSIGGIRAVYNDALL</sequence>
<comment type="similarity">
    <text evidence="1">Belongs to the UPF0340 family.</text>
</comment>
<dbReference type="InterPro" id="IPR006340">
    <property type="entry name" value="DUF436"/>
</dbReference>
<dbReference type="InterPro" id="IPR028345">
    <property type="entry name" value="Antibiotic_NAT-like"/>
</dbReference>